<evidence type="ECO:0000313" key="1">
    <source>
        <dbReference type="EMBL" id="MEG3435960.1"/>
    </source>
</evidence>
<accession>A0AAW9QDX3</accession>
<evidence type="ECO:0000313" key="2">
    <source>
        <dbReference type="Proteomes" id="UP001328733"/>
    </source>
</evidence>
<protein>
    <submittedName>
        <fullName evidence="1">DUF2993 domain-containing protein</fullName>
    </submittedName>
</protein>
<dbReference type="AlphaFoldDB" id="A0AAW9QDX3"/>
<proteinExistence type="predicted"/>
<dbReference type="Proteomes" id="UP001328733">
    <property type="component" value="Unassembled WGS sequence"/>
</dbReference>
<keyword evidence="2" id="KW-1185">Reference proteome</keyword>
<reference evidence="1 2" key="1">
    <citation type="submission" date="2024-01" db="EMBL/GenBank/DDBJ databases">
        <title>Genomic insights into the taxonomy and metabolism of the cyanobacterium Pannus brasiliensis CCIBt3594.</title>
        <authorList>
            <person name="Machado M."/>
            <person name="Botero N.B."/>
            <person name="Andreote A.P.D."/>
            <person name="Feitosa A.M.T."/>
            <person name="Popin R."/>
            <person name="Sivonen K."/>
            <person name="Fiore M.F."/>
        </authorList>
    </citation>
    <scope>NUCLEOTIDE SEQUENCE [LARGE SCALE GENOMIC DNA]</scope>
    <source>
        <strain evidence="1 2">CCIBt3594</strain>
    </source>
</reference>
<name>A0AAW9QDX3_9CHRO</name>
<organism evidence="1 2">
    <name type="scientific">Pannus brasiliensis CCIBt3594</name>
    <dbReference type="NCBI Taxonomy" id="1427578"/>
    <lineage>
        <taxon>Bacteria</taxon>
        <taxon>Bacillati</taxon>
        <taxon>Cyanobacteriota</taxon>
        <taxon>Cyanophyceae</taxon>
        <taxon>Oscillatoriophycideae</taxon>
        <taxon>Chroococcales</taxon>
        <taxon>Microcystaceae</taxon>
        <taxon>Pannus</taxon>
    </lineage>
</organism>
<dbReference type="Pfam" id="PF11209">
    <property type="entry name" value="LmeA"/>
    <property type="match status" value="1"/>
</dbReference>
<dbReference type="EMBL" id="JBAFSM010000003">
    <property type="protein sequence ID" value="MEG3435960.1"/>
    <property type="molecule type" value="Genomic_DNA"/>
</dbReference>
<dbReference type="InterPro" id="IPR021373">
    <property type="entry name" value="DUF2993"/>
</dbReference>
<gene>
    <name evidence="1" type="ORF">V0288_02410</name>
</gene>
<comment type="caution">
    <text evidence="1">The sequence shown here is derived from an EMBL/GenBank/DDBJ whole genome shotgun (WGS) entry which is preliminary data.</text>
</comment>
<sequence length="261" mass="29168">MTAGVFGSLPFPNQSGDQLISKAVSAAIAALFKRTGKLTATVRAEPIGKLLQGSIDGFDFIGTSMLMYNGLRIEAMELYVQAVSIDFSAIFTGQVKLRQPTRATMRVVLTEEDLTTSFNTPFIVDKLQKLQYEGRSLYFQNTEMILNDDRSITLKSSVKVGDDEPIALDMNTSIEVRDRKEIQFVNVTYQGDERERSAAASRSRALGEALIAHVNNLMDLDKFALDGTRLRVDRVRVKDKQILFYGTAEIDRFPQRNAPKN</sequence>
<dbReference type="RefSeq" id="WP_332863410.1">
    <property type="nucleotide sequence ID" value="NZ_JBAFSM010000003.1"/>
</dbReference>